<dbReference type="Proteomes" id="UP001320706">
    <property type="component" value="Unassembled WGS sequence"/>
</dbReference>
<organism evidence="1 2">
    <name type="scientific">Zalaria obscura</name>
    <dbReference type="NCBI Taxonomy" id="2024903"/>
    <lineage>
        <taxon>Eukaryota</taxon>
        <taxon>Fungi</taxon>
        <taxon>Dikarya</taxon>
        <taxon>Ascomycota</taxon>
        <taxon>Pezizomycotina</taxon>
        <taxon>Dothideomycetes</taxon>
        <taxon>Dothideomycetidae</taxon>
        <taxon>Dothideales</taxon>
        <taxon>Zalariaceae</taxon>
        <taxon>Zalaria</taxon>
    </lineage>
</organism>
<dbReference type="EMBL" id="JAMKPW020000015">
    <property type="protein sequence ID" value="KAK8210251.1"/>
    <property type="molecule type" value="Genomic_DNA"/>
</dbReference>
<protein>
    <submittedName>
        <fullName evidence="1">Uncharacterized protein</fullName>
    </submittedName>
</protein>
<accession>A0ACC3SE60</accession>
<keyword evidence="2" id="KW-1185">Reference proteome</keyword>
<evidence type="ECO:0000313" key="2">
    <source>
        <dbReference type="Proteomes" id="UP001320706"/>
    </source>
</evidence>
<evidence type="ECO:0000313" key="1">
    <source>
        <dbReference type="EMBL" id="KAK8210251.1"/>
    </source>
</evidence>
<sequence>MQERSQGSEFEPLVGRRELYRLRHAIEHPPSMLRPCGQYKPYDGIGIRVGSTTLSVDRTGIRRPPNSPLQPL</sequence>
<proteinExistence type="predicted"/>
<comment type="caution">
    <text evidence="1">The sequence shown here is derived from an EMBL/GenBank/DDBJ whole genome shotgun (WGS) entry which is preliminary data.</text>
</comment>
<name>A0ACC3SE60_9PEZI</name>
<reference evidence="1" key="1">
    <citation type="submission" date="2024-02" db="EMBL/GenBank/DDBJ databases">
        <title>Metagenome Assembled Genome of Zalaria obscura JY119.</title>
        <authorList>
            <person name="Vighnesh L."/>
            <person name="Jagadeeshwari U."/>
            <person name="Venkata Ramana C."/>
            <person name="Sasikala C."/>
        </authorList>
    </citation>
    <scope>NUCLEOTIDE SEQUENCE</scope>
    <source>
        <strain evidence="1">JY119</strain>
    </source>
</reference>
<gene>
    <name evidence="1" type="ORF">M8818_003418</name>
</gene>